<dbReference type="Pfam" id="PF07252">
    <property type="entry name" value="DUF1433"/>
    <property type="match status" value="1"/>
</dbReference>
<gene>
    <name evidence="2" type="ORF">I6G80_22370</name>
</gene>
<dbReference type="Gene3D" id="3.10.450.130">
    <property type="entry name" value="folded 79 residue fragment of lin0334 like domains"/>
    <property type="match status" value="1"/>
</dbReference>
<protein>
    <submittedName>
        <fullName evidence="2">DUF1433 domain-containing protein</fullName>
    </submittedName>
</protein>
<proteinExistence type="predicted"/>
<keyword evidence="1" id="KW-1133">Transmembrane helix</keyword>
<evidence type="ECO:0000313" key="3">
    <source>
        <dbReference type="Proteomes" id="UP000595038"/>
    </source>
</evidence>
<dbReference type="InterPro" id="IPR009881">
    <property type="entry name" value="DUF1433"/>
</dbReference>
<dbReference type="EMBL" id="CP065647">
    <property type="protein sequence ID" value="QPR72515.1"/>
    <property type="molecule type" value="Genomic_DNA"/>
</dbReference>
<keyword evidence="1" id="KW-0812">Transmembrane</keyword>
<keyword evidence="1" id="KW-0472">Membrane</keyword>
<feature type="transmembrane region" description="Helical" evidence="1">
    <location>
        <begin position="6"/>
        <end position="24"/>
    </location>
</feature>
<name>A0AB37GIV0_BACLI</name>
<evidence type="ECO:0000313" key="2">
    <source>
        <dbReference type="EMBL" id="QPR72515.1"/>
    </source>
</evidence>
<dbReference type="RefSeq" id="WP_017474974.1">
    <property type="nucleotide sequence ID" value="NZ_CAJTDY010000003.1"/>
</dbReference>
<dbReference type="AlphaFoldDB" id="A0AB37GIV0"/>
<dbReference type="Proteomes" id="UP000595038">
    <property type="component" value="Chromosome"/>
</dbReference>
<reference evidence="2 3" key="1">
    <citation type="submission" date="2020-12" db="EMBL/GenBank/DDBJ databases">
        <title>FDA dAtabase for Regulatory Grade micrObial Sequences (FDA-ARGOS): Supporting development and validation of Infectious Disease Dx tests.</title>
        <authorList>
            <person name="Nelson B."/>
            <person name="Plummer A."/>
            <person name="Tallon L."/>
            <person name="Sadzewicz L."/>
            <person name="Zhao X."/>
            <person name="Boylan J."/>
            <person name="Ott S."/>
            <person name="Bowen H."/>
            <person name="Vavikolanu K."/>
            <person name="Mehta A."/>
            <person name="Aluvathingal J."/>
            <person name="Nadendla S."/>
            <person name="Myers T."/>
            <person name="Yan Y."/>
            <person name="Sichtig H."/>
        </authorList>
    </citation>
    <scope>NUCLEOTIDE SEQUENCE [LARGE SCALE GENOMIC DNA]</scope>
    <source>
        <strain evidence="2 3">FDAARGOS_923</strain>
    </source>
</reference>
<accession>A0AB37GIV0</accession>
<evidence type="ECO:0000256" key="1">
    <source>
        <dbReference type="SAM" id="Phobius"/>
    </source>
</evidence>
<sequence length="113" mass="13358">MKKKKYIIILILIIIAVGGFIMKYQHDQKEKEIAFVKEAQEHMEKFLYENYRGVKDVSFSDDYYISPMGGIRVEGYLNGDKESKFQGIYDPPNKEIQSYTIYDDEIEKTKIEK</sequence>
<organism evidence="2 3">
    <name type="scientific">Bacillus licheniformis</name>
    <dbReference type="NCBI Taxonomy" id="1402"/>
    <lineage>
        <taxon>Bacteria</taxon>
        <taxon>Bacillati</taxon>
        <taxon>Bacillota</taxon>
        <taxon>Bacilli</taxon>
        <taxon>Bacillales</taxon>
        <taxon>Bacillaceae</taxon>
        <taxon>Bacillus</taxon>
    </lineage>
</organism>
<dbReference type="GeneID" id="92855264"/>